<dbReference type="OrthoDB" id="2861623at2759"/>
<evidence type="ECO:0000256" key="1">
    <source>
        <dbReference type="ARBA" id="ARBA00001946"/>
    </source>
</evidence>
<gene>
    <name evidence="7" type="ORF">PsYK624_011810</name>
</gene>
<comment type="similarity">
    <text evidence="2 6">Belongs to the terpene synthase family.</text>
</comment>
<comment type="cofactor">
    <cofactor evidence="1 6">
        <name>Mg(2+)</name>
        <dbReference type="ChEBI" id="CHEBI:18420"/>
    </cofactor>
</comment>
<evidence type="ECO:0000313" key="7">
    <source>
        <dbReference type="EMBL" id="GJE85104.1"/>
    </source>
</evidence>
<dbReference type="GO" id="GO:0046872">
    <property type="term" value="F:metal ion binding"/>
    <property type="evidence" value="ECO:0007669"/>
    <property type="project" value="UniProtKB-KW"/>
</dbReference>
<dbReference type="SFLD" id="SFLDS00005">
    <property type="entry name" value="Isoprenoid_Synthase_Type_I"/>
    <property type="match status" value="1"/>
</dbReference>
<dbReference type="SUPFAM" id="SSF48576">
    <property type="entry name" value="Terpenoid synthases"/>
    <property type="match status" value="1"/>
</dbReference>
<keyword evidence="4 6" id="KW-0460">Magnesium</keyword>
<dbReference type="Pfam" id="PF19086">
    <property type="entry name" value="Terpene_syn_C_2"/>
    <property type="match status" value="1"/>
</dbReference>
<keyword evidence="3 6" id="KW-0479">Metal-binding</keyword>
<proteinExistence type="inferred from homology"/>
<sequence>MFPIDTSSPSYRLPDLHSISTFTARFNVHHDEAAASSREWYLSYNPLTGKRLEFFKEGGSELLCAWAYPYAGLQHLRTACDFVNLLFTIDEITDDQSGPDALATGMCFLNTLKDDNFDDGSVLCQMTRDFKQRFFPYAGPATARRFLEHTESYVLGFAREAELREQGVVLDLAAYEPHRRENSAVRYAFGLFGYLLGMDLPDAVFEHPVYMEMHLAAVDMVCWANDVYSYDMEQAMGHLANNILTVLQREEGIDLQAASDRVGVHFQKLVNRFNDAKARLPSFGKALDEITANHIMAMEAWVAGNLEWSFGTRRYFGKNNVKVRETLVVELSPQREREI</sequence>
<organism evidence="7 8">
    <name type="scientific">Phanerochaete sordida</name>
    <dbReference type="NCBI Taxonomy" id="48140"/>
    <lineage>
        <taxon>Eukaryota</taxon>
        <taxon>Fungi</taxon>
        <taxon>Dikarya</taxon>
        <taxon>Basidiomycota</taxon>
        <taxon>Agaricomycotina</taxon>
        <taxon>Agaricomycetes</taxon>
        <taxon>Polyporales</taxon>
        <taxon>Phanerochaetaceae</taxon>
        <taxon>Phanerochaete</taxon>
    </lineage>
</organism>
<dbReference type="GO" id="GO:0008299">
    <property type="term" value="P:isoprenoid biosynthetic process"/>
    <property type="evidence" value="ECO:0007669"/>
    <property type="project" value="UniProtKB-ARBA"/>
</dbReference>
<dbReference type="InterPro" id="IPR008949">
    <property type="entry name" value="Isoprenoid_synthase_dom_sf"/>
</dbReference>
<dbReference type="PANTHER" id="PTHR35201:SF4">
    <property type="entry name" value="BETA-PINACENE SYNTHASE-RELATED"/>
    <property type="match status" value="1"/>
</dbReference>
<keyword evidence="8" id="KW-1185">Reference proteome</keyword>
<evidence type="ECO:0000256" key="6">
    <source>
        <dbReference type="RuleBase" id="RU366034"/>
    </source>
</evidence>
<evidence type="ECO:0000256" key="2">
    <source>
        <dbReference type="ARBA" id="ARBA00006333"/>
    </source>
</evidence>
<dbReference type="Proteomes" id="UP000703269">
    <property type="component" value="Unassembled WGS sequence"/>
</dbReference>
<dbReference type="EMBL" id="BPQB01000002">
    <property type="protein sequence ID" value="GJE85104.1"/>
    <property type="molecule type" value="Genomic_DNA"/>
</dbReference>
<evidence type="ECO:0000256" key="4">
    <source>
        <dbReference type="ARBA" id="ARBA00022842"/>
    </source>
</evidence>
<name>A0A9P3L834_9APHY</name>
<dbReference type="InterPro" id="IPR034686">
    <property type="entry name" value="Terpene_cyclase-like_2"/>
</dbReference>
<evidence type="ECO:0000256" key="5">
    <source>
        <dbReference type="ARBA" id="ARBA00023239"/>
    </source>
</evidence>
<accession>A0A9P3L834</accession>
<evidence type="ECO:0000313" key="8">
    <source>
        <dbReference type="Proteomes" id="UP000703269"/>
    </source>
</evidence>
<dbReference type="AlphaFoldDB" id="A0A9P3L834"/>
<evidence type="ECO:0000256" key="3">
    <source>
        <dbReference type="ARBA" id="ARBA00022723"/>
    </source>
</evidence>
<dbReference type="PANTHER" id="PTHR35201">
    <property type="entry name" value="TERPENE SYNTHASE"/>
    <property type="match status" value="1"/>
</dbReference>
<dbReference type="GO" id="GO:0010333">
    <property type="term" value="F:terpene synthase activity"/>
    <property type="evidence" value="ECO:0007669"/>
    <property type="project" value="InterPro"/>
</dbReference>
<dbReference type="EC" id="4.2.3.-" evidence="6"/>
<keyword evidence="5 6" id="KW-0456">Lyase</keyword>
<reference evidence="7 8" key="1">
    <citation type="submission" date="2021-08" db="EMBL/GenBank/DDBJ databases">
        <title>Draft Genome Sequence of Phanerochaete sordida strain YK-624.</title>
        <authorList>
            <person name="Mori T."/>
            <person name="Dohra H."/>
            <person name="Suzuki T."/>
            <person name="Kawagishi H."/>
            <person name="Hirai H."/>
        </authorList>
    </citation>
    <scope>NUCLEOTIDE SEQUENCE [LARGE SCALE GENOMIC DNA]</scope>
    <source>
        <strain evidence="7 8">YK-624</strain>
    </source>
</reference>
<dbReference type="SFLD" id="SFLDG01020">
    <property type="entry name" value="Terpene_Cyclase_Like_2"/>
    <property type="match status" value="1"/>
</dbReference>
<protein>
    <recommendedName>
        <fullName evidence="6">Terpene synthase</fullName>
        <ecNumber evidence="6">4.2.3.-</ecNumber>
    </recommendedName>
</protein>
<comment type="caution">
    <text evidence="7">The sequence shown here is derived from an EMBL/GenBank/DDBJ whole genome shotgun (WGS) entry which is preliminary data.</text>
</comment>
<dbReference type="Gene3D" id="1.10.600.10">
    <property type="entry name" value="Farnesyl Diphosphate Synthase"/>
    <property type="match status" value="1"/>
</dbReference>